<name>A0A656QHH6_9BURK</name>
<feature type="domain" description="PPM-type phosphatase" evidence="1">
    <location>
        <begin position="11"/>
        <end position="230"/>
    </location>
</feature>
<dbReference type="EMBL" id="JFHD01000016">
    <property type="protein sequence ID" value="KDR28780.1"/>
    <property type="molecule type" value="Genomic_DNA"/>
</dbReference>
<dbReference type="InterPro" id="IPR036457">
    <property type="entry name" value="PPM-type-like_dom_sf"/>
</dbReference>
<organism evidence="2 3">
    <name type="scientific">Caballeronia zhejiangensis</name>
    <dbReference type="NCBI Taxonomy" id="871203"/>
    <lineage>
        <taxon>Bacteria</taxon>
        <taxon>Pseudomonadati</taxon>
        <taxon>Pseudomonadota</taxon>
        <taxon>Betaproteobacteria</taxon>
        <taxon>Burkholderiales</taxon>
        <taxon>Burkholderiaceae</taxon>
        <taxon>Caballeronia</taxon>
    </lineage>
</organism>
<dbReference type="SUPFAM" id="SSF81606">
    <property type="entry name" value="PP2C-like"/>
    <property type="match status" value="1"/>
</dbReference>
<dbReference type="RefSeq" id="WP_034472484.1">
    <property type="nucleotide sequence ID" value="NZ_JFHD01000016.1"/>
</dbReference>
<accession>A0A656QHH6</accession>
<protein>
    <submittedName>
        <fullName evidence="2">Serine/threonine protein phosphatase</fullName>
    </submittedName>
</protein>
<gene>
    <name evidence="2" type="ORF">BG60_09110</name>
</gene>
<dbReference type="Gene3D" id="3.60.40.10">
    <property type="entry name" value="PPM-type phosphatase domain"/>
    <property type="match status" value="1"/>
</dbReference>
<dbReference type="Pfam" id="PF13672">
    <property type="entry name" value="PP2C_2"/>
    <property type="match status" value="1"/>
</dbReference>
<evidence type="ECO:0000313" key="3">
    <source>
        <dbReference type="Proteomes" id="UP000027451"/>
    </source>
</evidence>
<dbReference type="Proteomes" id="UP000027451">
    <property type="component" value="Unassembled WGS sequence"/>
</dbReference>
<reference evidence="2 3" key="1">
    <citation type="submission" date="2014-03" db="EMBL/GenBank/DDBJ databases">
        <title>Draft Genome Sequences of Four Burkholderia Strains.</title>
        <authorList>
            <person name="Liu X.Y."/>
            <person name="Li C.X."/>
            <person name="Xu J.H."/>
        </authorList>
    </citation>
    <scope>NUCLEOTIDE SEQUENCE [LARGE SCALE GENOMIC DNA]</scope>
    <source>
        <strain evidence="2 3">OP-1</strain>
    </source>
</reference>
<keyword evidence="3" id="KW-1185">Reference proteome</keyword>
<proteinExistence type="predicted"/>
<dbReference type="AlphaFoldDB" id="A0A656QHH6"/>
<sequence length="253" mass="27232">MTWKTVSASVVGTSHTQQGGECQDTCLVQSLIDRNQQQRLVCLLSDGAGSARFAAKGADLACSTALTAIEHTFKTTNHIDGSAVEGWICAVRAAVTAAANESDATSRDYACTLLGAVLGPESSVFFQIGDGAIVVASEDVQGVVFWPEAGRYANMTNFVTDDDSLMHLQIAVTSSPAAELALFSDGLQRLALTYESQTPYSPFFDPMFFVLRRKSLSECEALTVQLAQFLDSKQVNERTDDDKTLVLATRRVV</sequence>
<evidence type="ECO:0000259" key="1">
    <source>
        <dbReference type="Pfam" id="PF13672"/>
    </source>
</evidence>
<evidence type="ECO:0000313" key="2">
    <source>
        <dbReference type="EMBL" id="KDR28780.1"/>
    </source>
</evidence>
<comment type="caution">
    <text evidence="2">The sequence shown here is derived from an EMBL/GenBank/DDBJ whole genome shotgun (WGS) entry which is preliminary data.</text>
</comment>
<dbReference type="InterPro" id="IPR001932">
    <property type="entry name" value="PPM-type_phosphatase-like_dom"/>
</dbReference>